<dbReference type="Gramene" id="AET6Gv20009000.15">
    <property type="protein sequence ID" value="AET6Gv20009000.15"/>
    <property type="gene ID" value="AET6Gv20009000"/>
</dbReference>
<dbReference type="EnsemblPlants" id="AET6Gv20009000.15">
    <property type="protein sequence ID" value="AET6Gv20009000.15"/>
    <property type="gene ID" value="AET6Gv20009000"/>
</dbReference>
<sequence>MLFLTPDNDFAGEDQAISLEEIKEATSKY</sequence>
<reference evidence="2" key="1">
    <citation type="journal article" date="2014" name="Science">
        <title>Ancient hybridizations among the ancestral genomes of bread wheat.</title>
        <authorList>
            <consortium name="International Wheat Genome Sequencing Consortium,"/>
            <person name="Marcussen T."/>
            <person name="Sandve S.R."/>
            <person name="Heier L."/>
            <person name="Spannagl M."/>
            <person name="Pfeifer M."/>
            <person name="Jakobsen K.S."/>
            <person name="Wulff B.B."/>
            <person name="Steuernagel B."/>
            <person name="Mayer K.F."/>
            <person name="Olsen O.A."/>
        </authorList>
    </citation>
    <scope>NUCLEOTIDE SEQUENCE [LARGE SCALE GENOMIC DNA]</scope>
    <source>
        <strain evidence="2">cv. AL8/78</strain>
    </source>
</reference>
<dbReference type="Proteomes" id="UP000015105">
    <property type="component" value="Chromosome 6D"/>
</dbReference>
<reference evidence="1" key="4">
    <citation type="submission" date="2019-03" db="UniProtKB">
        <authorList>
            <consortium name="EnsemblPlants"/>
        </authorList>
    </citation>
    <scope>IDENTIFICATION</scope>
</reference>
<accession>A0A453MNR5</accession>
<reference evidence="1" key="5">
    <citation type="journal article" date="2021" name="G3 (Bethesda)">
        <title>Aegilops tauschii genome assembly Aet v5.0 features greater sequence contiguity and improved annotation.</title>
        <authorList>
            <person name="Wang L."/>
            <person name="Zhu T."/>
            <person name="Rodriguez J.C."/>
            <person name="Deal K.R."/>
            <person name="Dubcovsky J."/>
            <person name="McGuire P.E."/>
            <person name="Lux T."/>
            <person name="Spannagl M."/>
            <person name="Mayer K.F.X."/>
            <person name="Baldrich P."/>
            <person name="Meyers B.C."/>
            <person name="Huo N."/>
            <person name="Gu Y.Q."/>
            <person name="Zhou H."/>
            <person name="Devos K.M."/>
            <person name="Bennetzen J.L."/>
            <person name="Unver T."/>
            <person name="Budak H."/>
            <person name="Gulick P.J."/>
            <person name="Galiba G."/>
            <person name="Kalapos B."/>
            <person name="Nelson D.R."/>
            <person name="Li P."/>
            <person name="You F.M."/>
            <person name="Luo M.C."/>
            <person name="Dvorak J."/>
        </authorList>
    </citation>
    <scope>NUCLEOTIDE SEQUENCE [LARGE SCALE GENOMIC DNA]</scope>
    <source>
        <strain evidence="1">cv. AL8/78</strain>
    </source>
</reference>
<proteinExistence type="predicted"/>
<evidence type="ECO:0000313" key="1">
    <source>
        <dbReference type="EnsemblPlants" id="AET6Gv20009000.15"/>
    </source>
</evidence>
<reference evidence="1" key="3">
    <citation type="journal article" date="2017" name="Nature">
        <title>Genome sequence of the progenitor of the wheat D genome Aegilops tauschii.</title>
        <authorList>
            <person name="Luo M.C."/>
            <person name="Gu Y.Q."/>
            <person name="Puiu D."/>
            <person name="Wang H."/>
            <person name="Twardziok S.O."/>
            <person name="Deal K.R."/>
            <person name="Huo N."/>
            <person name="Zhu T."/>
            <person name="Wang L."/>
            <person name="Wang Y."/>
            <person name="McGuire P.E."/>
            <person name="Liu S."/>
            <person name="Long H."/>
            <person name="Ramasamy R.K."/>
            <person name="Rodriguez J.C."/>
            <person name="Van S.L."/>
            <person name="Yuan L."/>
            <person name="Wang Z."/>
            <person name="Xia Z."/>
            <person name="Xiao L."/>
            <person name="Anderson O.D."/>
            <person name="Ouyang S."/>
            <person name="Liang Y."/>
            <person name="Zimin A.V."/>
            <person name="Pertea G."/>
            <person name="Qi P."/>
            <person name="Bennetzen J.L."/>
            <person name="Dai X."/>
            <person name="Dawson M.W."/>
            <person name="Muller H.G."/>
            <person name="Kugler K."/>
            <person name="Rivarola-Duarte L."/>
            <person name="Spannagl M."/>
            <person name="Mayer K.F.X."/>
            <person name="Lu F.H."/>
            <person name="Bevan M.W."/>
            <person name="Leroy P."/>
            <person name="Li P."/>
            <person name="You F.M."/>
            <person name="Sun Q."/>
            <person name="Liu Z."/>
            <person name="Lyons E."/>
            <person name="Wicker T."/>
            <person name="Salzberg S.L."/>
            <person name="Devos K.M."/>
            <person name="Dvorak J."/>
        </authorList>
    </citation>
    <scope>NUCLEOTIDE SEQUENCE [LARGE SCALE GENOMIC DNA]</scope>
    <source>
        <strain evidence="1">cv. AL8/78</strain>
    </source>
</reference>
<dbReference type="AlphaFoldDB" id="A0A453MNR5"/>
<keyword evidence="2" id="KW-1185">Reference proteome</keyword>
<protein>
    <submittedName>
        <fullName evidence="1">Uncharacterized protein</fullName>
    </submittedName>
</protein>
<evidence type="ECO:0000313" key="2">
    <source>
        <dbReference type="Proteomes" id="UP000015105"/>
    </source>
</evidence>
<organism evidence="1 2">
    <name type="scientific">Aegilops tauschii subsp. strangulata</name>
    <name type="common">Goatgrass</name>
    <dbReference type="NCBI Taxonomy" id="200361"/>
    <lineage>
        <taxon>Eukaryota</taxon>
        <taxon>Viridiplantae</taxon>
        <taxon>Streptophyta</taxon>
        <taxon>Embryophyta</taxon>
        <taxon>Tracheophyta</taxon>
        <taxon>Spermatophyta</taxon>
        <taxon>Magnoliopsida</taxon>
        <taxon>Liliopsida</taxon>
        <taxon>Poales</taxon>
        <taxon>Poaceae</taxon>
        <taxon>BOP clade</taxon>
        <taxon>Pooideae</taxon>
        <taxon>Triticodae</taxon>
        <taxon>Triticeae</taxon>
        <taxon>Triticinae</taxon>
        <taxon>Aegilops</taxon>
    </lineage>
</organism>
<reference evidence="2" key="2">
    <citation type="journal article" date="2017" name="Nat. Plants">
        <title>The Aegilops tauschii genome reveals multiple impacts of transposons.</title>
        <authorList>
            <person name="Zhao G."/>
            <person name="Zou C."/>
            <person name="Li K."/>
            <person name="Wang K."/>
            <person name="Li T."/>
            <person name="Gao L."/>
            <person name="Zhang X."/>
            <person name="Wang H."/>
            <person name="Yang Z."/>
            <person name="Liu X."/>
            <person name="Jiang W."/>
            <person name="Mao L."/>
            <person name="Kong X."/>
            <person name="Jiao Y."/>
            <person name="Jia J."/>
        </authorList>
    </citation>
    <scope>NUCLEOTIDE SEQUENCE [LARGE SCALE GENOMIC DNA]</scope>
    <source>
        <strain evidence="2">cv. AL8/78</strain>
    </source>
</reference>
<name>A0A453MNR5_AEGTS</name>